<evidence type="ECO:0000259" key="7">
    <source>
        <dbReference type="PROSITE" id="PS50102"/>
    </source>
</evidence>
<dbReference type="Proteomes" id="UP000034182">
    <property type="component" value="Unassembled WGS sequence"/>
</dbReference>
<dbReference type="SUPFAM" id="SSF54928">
    <property type="entry name" value="RNA-binding domain, RBD"/>
    <property type="match status" value="1"/>
</dbReference>
<evidence type="ECO:0000256" key="3">
    <source>
        <dbReference type="ARBA" id="ARBA00023242"/>
    </source>
</evidence>
<proteinExistence type="predicted"/>
<dbReference type="InterPro" id="IPR035979">
    <property type="entry name" value="RBD_domain_sf"/>
</dbReference>
<dbReference type="PROSITE" id="PS50102">
    <property type="entry name" value="RRM"/>
    <property type="match status" value="1"/>
</dbReference>
<evidence type="ECO:0000256" key="4">
    <source>
        <dbReference type="PROSITE-ProRule" id="PRU00176"/>
    </source>
</evidence>
<feature type="region of interest" description="Disordered" evidence="6">
    <location>
        <begin position="1"/>
        <end position="200"/>
    </location>
</feature>
<reference evidence="8 9" key="1">
    <citation type="submission" date="2015-03" db="EMBL/GenBank/DDBJ databases">
        <authorList>
            <person name="Morales-Cruz A."/>
            <person name="Amrine K.C."/>
            <person name="Cantu D."/>
        </authorList>
    </citation>
    <scope>NUCLEOTIDE SEQUENCE [LARGE SCALE GENOMIC DNA]</scope>
    <source>
        <strain evidence="8">DS831</strain>
    </source>
</reference>
<feature type="compositionally biased region" description="Acidic residues" evidence="6">
    <location>
        <begin position="145"/>
        <end position="170"/>
    </location>
</feature>
<dbReference type="SMART" id="SM00360">
    <property type="entry name" value="RRM"/>
    <property type="match status" value="1"/>
</dbReference>
<feature type="compositionally biased region" description="Basic residues" evidence="6">
    <location>
        <begin position="450"/>
        <end position="461"/>
    </location>
</feature>
<dbReference type="PANTHER" id="PTHR46754">
    <property type="entry name" value="MKI67 FHA DOMAIN-INTERACTING NUCLEOLAR PHOSPHOPROTEIN"/>
    <property type="match status" value="1"/>
</dbReference>
<dbReference type="CDD" id="cd12307">
    <property type="entry name" value="RRM_NIFK_like"/>
    <property type="match status" value="1"/>
</dbReference>
<feature type="compositionally biased region" description="Acidic residues" evidence="6">
    <location>
        <begin position="180"/>
        <end position="192"/>
    </location>
</feature>
<comment type="caution">
    <text evidence="8">The sequence shown here is derived from an EMBL/GenBank/DDBJ whole genome shotgun (WGS) entry which is preliminary data.</text>
</comment>
<organism evidence="8 9">
    <name type="scientific">Diplodia seriata</name>
    <dbReference type="NCBI Taxonomy" id="420778"/>
    <lineage>
        <taxon>Eukaryota</taxon>
        <taxon>Fungi</taxon>
        <taxon>Dikarya</taxon>
        <taxon>Ascomycota</taxon>
        <taxon>Pezizomycotina</taxon>
        <taxon>Dothideomycetes</taxon>
        <taxon>Dothideomycetes incertae sedis</taxon>
        <taxon>Botryosphaeriales</taxon>
        <taxon>Botryosphaeriaceae</taxon>
        <taxon>Diplodia</taxon>
    </lineage>
</organism>
<feature type="region of interest" description="Disordered" evidence="6">
    <location>
        <begin position="364"/>
        <end position="461"/>
    </location>
</feature>
<evidence type="ECO:0000256" key="1">
    <source>
        <dbReference type="ARBA" id="ARBA00004604"/>
    </source>
</evidence>
<dbReference type="InterPro" id="IPR012677">
    <property type="entry name" value="Nucleotide-bd_a/b_plait_sf"/>
</dbReference>
<evidence type="ECO:0000313" key="9">
    <source>
        <dbReference type="Proteomes" id="UP000034182"/>
    </source>
</evidence>
<dbReference type="GO" id="GO:0005730">
    <property type="term" value="C:nucleolus"/>
    <property type="evidence" value="ECO:0007669"/>
    <property type="project" value="UniProtKB-SubCell"/>
</dbReference>
<dbReference type="Pfam" id="PF00076">
    <property type="entry name" value="RRM_1"/>
    <property type="match status" value="1"/>
</dbReference>
<accession>A0A0G2EZ60</accession>
<feature type="compositionally biased region" description="Low complexity" evidence="6">
    <location>
        <begin position="29"/>
        <end position="40"/>
    </location>
</feature>
<reference evidence="8 9" key="2">
    <citation type="submission" date="2015-05" db="EMBL/GenBank/DDBJ databases">
        <title>Distinctive expansion of gene families associated with plant cell wall degradation and secondary metabolism in the genomes of grapevine trunk pathogens.</title>
        <authorList>
            <person name="Lawrence D.P."/>
            <person name="Travadon R."/>
            <person name="Rolshausen P.E."/>
            <person name="Baumgartner K."/>
        </authorList>
    </citation>
    <scope>NUCLEOTIDE SEQUENCE [LARGE SCALE GENOMIC DNA]</scope>
    <source>
        <strain evidence="8">DS831</strain>
    </source>
</reference>
<dbReference type="AlphaFoldDB" id="A0A0G2EZ60"/>
<evidence type="ECO:0000256" key="6">
    <source>
        <dbReference type="SAM" id="MobiDB-lite"/>
    </source>
</evidence>
<dbReference type="EMBL" id="LAQI01000021">
    <property type="protein sequence ID" value="KKY27409.1"/>
    <property type="molecule type" value="Genomic_DNA"/>
</dbReference>
<comment type="subcellular location">
    <subcellularLocation>
        <location evidence="1">Nucleus</location>
        <location evidence="1">Nucleolus</location>
    </subcellularLocation>
</comment>
<name>A0A0G2EZ60_9PEZI</name>
<evidence type="ECO:0000256" key="2">
    <source>
        <dbReference type="ARBA" id="ARBA00022884"/>
    </source>
</evidence>
<gene>
    <name evidence="8" type="ORF">UCDDS831_g00811</name>
</gene>
<feature type="domain" description="RRM" evidence="7">
    <location>
        <begin position="220"/>
        <end position="298"/>
    </location>
</feature>
<feature type="coiled-coil region" evidence="5">
    <location>
        <begin position="332"/>
        <end position="359"/>
    </location>
</feature>
<protein>
    <submittedName>
        <fullName evidence="8">Putative ribosomal biogenesis protein gar2</fullName>
    </submittedName>
</protein>
<sequence>MASETKSKKRKSGGAVTSPSTKKLRKSEAPSPEEQPAPAKVSKKSKKDAPKQEEEAPTTRSKSSRKRATDFFEEEAEAAEKSTPKKFKKAKKEKDEEPAEESTPVVKAAKGKKAKKEKVEEPIEEPAPAAKAVKGKKRKAAEEPAAVEESVEEEEIAVDGSDVESEDEDDQTKALLQGFESDDDEEDGEDEGDLSKLPALPDSKSLAKKLKKVKADDSPGVIYIGRVPHGFYEHQMKAYFTQFGQVNRVRVARNKKTGRSKHYAFVEFANNDVAKIVAETMDKYLMFGHILQVRYIPAEQVHPELFKGSNKRFKAAPRNKMQGRHLRLGMVREDWDKRIEREEKRRKNKEGKLKEMGYEFDAPAIKSTSKVPKRSEAAAEAEEAEAPKTITEKPHDEEDQEVAEAMKTVKKSKKSKKRESTGAVEEEEKEPVKVKTTKEKKTEKADKKATKPKTKKAKTSA</sequence>
<keyword evidence="5" id="KW-0175">Coiled coil</keyword>
<feature type="compositionally biased region" description="Basic residues" evidence="6">
    <location>
        <begin position="408"/>
        <end position="417"/>
    </location>
</feature>
<keyword evidence="3" id="KW-0539">Nucleus</keyword>
<keyword evidence="2 4" id="KW-0694">RNA-binding</keyword>
<feature type="compositionally biased region" description="Basic and acidic residues" evidence="6">
    <location>
        <begin position="430"/>
        <end position="449"/>
    </location>
</feature>
<evidence type="ECO:0000256" key="5">
    <source>
        <dbReference type="SAM" id="Coils"/>
    </source>
</evidence>
<dbReference type="GO" id="GO:0003723">
    <property type="term" value="F:RNA binding"/>
    <property type="evidence" value="ECO:0007669"/>
    <property type="project" value="UniProtKB-UniRule"/>
</dbReference>
<evidence type="ECO:0000313" key="8">
    <source>
        <dbReference type="EMBL" id="KKY27409.1"/>
    </source>
</evidence>
<dbReference type="InterPro" id="IPR000504">
    <property type="entry name" value="RRM_dom"/>
</dbReference>
<dbReference type="Gene3D" id="3.30.70.330">
    <property type="match status" value="1"/>
</dbReference>